<gene>
    <name evidence="11" type="primary">yiaM</name>
    <name evidence="11" type="ORF">ERS852471_00984</name>
</gene>
<feature type="transmembrane region" description="Helical" evidence="9">
    <location>
        <begin position="50"/>
        <end position="67"/>
    </location>
</feature>
<accession>A0A174CIE8</accession>
<dbReference type="InterPro" id="IPR055348">
    <property type="entry name" value="DctQ"/>
</dbReference>
<keyword evidence="4" id="KW-0997">Cell inner membrane</keyword>
<organism evidence="11 12">
    <name type="scientific">Clostridium disporicum</name>
    <dbReference type="NCBI Taxonomy" id="84024"/>
    <lineage>
        <taxon>Bacteria</taxon>
        <taxon>Bacillati</taxon>
        <taxon>Bacillota</taxon>
        <taxon>Clostridia</taxon>
        <taxon>Eubacteriales</taxon>
        <taxon>Clostridiaceae</taxon>
        <taxon>Clostridium</taxon>
    </lineage>
</organism>
<keyword evidence="3" id="KW-1003">Cell membrane</keyword>
<comment type="similarity">
    <text evidence="8">Belongs to the TRAP transporter small permease family.</text>
</comment>
<evidence type="ECO:0000259" key="10">
    <source>
        <dbReference type="Pfam" id="PF04290"/>
    </source>
</evidence>
<dbReference type="PANTHER" id="PTHR35011">
    <property type="entry name" value="2,3-DIKETO-L-GULONATE TRAP TRANSPORTER SMALL PERMEASE PROTEIN YIAM"/>
    <property type="match status" value="1"/>
</dbReference>
<feature type="domain" description="Tripartite ATP-independent periplasmic transporters DctQ component" evidence="10">
    <location>
        <begin position="27"/>
        <end position="155"/>
    </location>
</feature>
<dbReference type="OrthoDB" id="45144at2"/>
<dbReference type="Proteomes" id="UP000095594">
    <property type="component" value="Unassembled WGS sequence"/>
</dbReference>
<evidence type="ECO:0000256" key="6">
    <source>
        <dbReference type="ARBA" id="ARBA00022989"/>
    </source>
</evidence>
<evidence type="ECO:0000256" key="4">
    <source>
        <dbReference type="ARBA" id="ARBA00022519"/>
    </source>
</evidence>
<dbReference type="RefSeq" id="WP_055264519.1">
    <property type="nucleotide sequence ID" value="NZ_CABIXQ010000005.1"/>
</dbReference>
<comment type="subcellular location">
    <subcellularLocation>
        <location evidence="1">Cell inner membrane</location>
        <topology evidence="1">Multi-pass membrane protein</topology>
    </subcellularLocation>
</comment>
<protein>
    <submittedName>
        <fullName evidence="11">TRAP-type C4-dicarboxylate transport system, small permease component</fullName>
    </submittedName>
</protein>
<sequence>MKEQSLFKRILSNFEEIIAGTFIMITTVLVVINVFLRYFMKTGLYWSEEVATICFVWSVFIGAAASYKRGQHIGVDIIVNKLPKTIRNIVVILVDLILILLNGYITYIGVIYISRSYIKPTAVLGISSAYVSSSLVIGFALMTMYSIIFLVRDFKKIKEENNA</sequence>
<keyword evidence="5 9" id="KW-0812">Transmembrane</keyword>
<keyword evidence="7 9" id="KW-0472">Membrane</keyword>
<dbReference type="EMBL" id="CYZX01000005">
    <property type="protein sequence ID" value="CUO11548.1"/>
    <property type="molecule type" value="Genomic_DNA"/>
</dbReference>
<proteinExistence type="inferred from homology"/>
<feature type="transmembrane region" description="Helical" evidence="9">
    <location>
        <begin position="130"/>
        <end position="151"/>
    </location>
</feature>
<feature type="transmembrane region" description="Helical" evidence="9">
    <location>
        <begin position="88"/>
        <end position="110"/>
    </location>
</feature>
<evidence type="ECO:0000313" key="12">
    <source>
        <dbReference type="Proteomes" id="UP000095594"/>
    </source>
</evidence>
<evidence type="ECO:0000256" key="1">
    <source>
        <dbReference type="ARBA" id="ARBA00004429"/>
    </source>
</evidence>
<evidence type="ECO:0000256" key="8">
    <source>
        <dbReference type="ARBA" id="ARBA00038436"/>
    </source>
</evidence>
<dbReference type="AlphaFoldDB" id="A0A174CIE8"/>
<evidence type="ECO:0000256" key="2">
    <source>
        <dbReference type="ARBA" id="ARBA00022448"/>
    </source>
</evidence>
<keyword evidence="6 9" id="KW-1133">Transmembrane helix</keyword>
<evidence type="ECO:0000256" key="9">
    <source>
        <dbReference type="SAM" id="Phobius"/>
    </source>
</evidence>
<evidence type="ECO:0000256" key="3">
    <source>
        <dbReference type="ARBA" id="ARBA00022475"/>
    </source>
</evidence>
<name>A0A174CIE8_9CLOT</name>
<dbReference type="InterPro" id="IPR007387">
    <property type="entry name" value="TRAP_DctQ"/>
</dbReference>
<dbReference type="PANTHER" id="PTHR35011:SF4">
    <property type="entry name" value="SLL1102 PROTEIN"/>
    <property type="match status" value="1"/>
</dbReference>
<evidence type="ECO:0000256" key="5">
    <source>
        <dbReference type="ARBA" id="ARBA00022692"/>
    </source>
</evidence>
<reference evidence="11 12" key="1">
    <citation type="submission" date="2015-09" db="EMBL/GenBank/DDBJ databases">
        <authorList>
            <consortium name="Pathogen Informatics"/>
        </authorList>
    </citation>
    <scope>NUCLEOTIDE SEQUENCE [LARGE SCALE GENOMIC DNA]</scope>
    <source>
        <strain evidence="11 12">2789STDY5834856</strain>
    </source>
</reference>
<evidence type="ECO:0000313" key="11">
    <source>
        <dbReference type="EMBL" id="CUO11548.1"/>
    </source>
</evidence>
<feature type="transmembrane region" description="Helical" evidence="9">
    <location>
        <begin position="17"/>
        <end position="38"/>
    </location>
</feature>
<keyword evidence="2" id="KW-0813">Transport</keyword>
<dbReference type="Pfam" id="PF04290">
    <property type="entry name" value="DctQ"/>
    <property type="match status" value="1"/>
</dbReference>
<dbReference type="GO" id="GO:0005886">
    <property type="term" value="C:plasma membrane"/>
    <property type="evidence" value="ECO:0007669"/>
    <property type="project" value="UniProtKB-SubCell"/>
</dbReference>
<evidence type="ECO:0000256" key="7">
    <source>
        <dbReference type="ARBA" id="ARBA00023136"/>
    </source>
</evidence>